<protein>
    <submittedName>
        <fullName evidence="2">CYTH domain-containing protein</fullName>
    </submittedName>
</protein>
<keyword evidence="3" id="KW-1185">Reference proteome</keyword>
<evidence type="ECO:0000259" key="1">
    <source>
        <dbReference type="PROSITE" id="PS51707"/>
    </source>
</evidence>
<dbReference type="SUPFAM" id="SSF55154">
    <property type="entry name" value="CYTH-like phosphatases"/>
    <property type="match status" value="1"/>
</dbReference>
<dbReference type="Pfam" id="PF01928">
    <property type="entry name" value="CYTH"/>
    <property type="match status" value="1"/>
</dbReference>
<dbReference type="InterPro" id="IPR033469">
    <property type="entry name" value="CYTH-like_dom_sf"/>
</dbReference>
<reference evidence="2 3" key="1">
    <citation type="submission" date="2018-11" db="EMBL/GenBank/DDBJ databases">
        <title>Trebonia kvetii gen.nov., sp.nov., a novel acidophilic actinobacterium, and proposal of the new actinobacterial family Treboniaceae fam. nov.</title>
        <authorList>
            <person name="Rapoport D."/>
            <person name="Sagova-Mareckova M."/>
            <person name="Sedlacek I."/>
            <person name="Provaznik J."/>
            <person name="Kralova S."/>
            <person name="Pavlinic D."/>
            <person name="Benes V."/>
            <person name="Kopecky J."/>
        </authorList>
    </citation>
    <scope>NUCLEOTIDE SEQUENCE [LARGE SCALE GENOMIC DNA]</scope>
    <source>
        <strain evidence="2 3">15Tr583</strain>
    </source>
</reference>
<dbReference type="Proteomes" id="UP000460272">
    <property type="component" value="Unassembled WGS sequence"/>
</dbReference>
<dbReference type="RefSeq" id="WP_145857970.1">
    <property type="nucleotide sequence ID" value="NZ_RPFW01000005.1"/>
</dbReference>
<dbReference type="InterPro" id="IPR023577">
    <property type="entry name" value="CYTH_domain"/>
</dbReference>
<dbReference type="Gene3D" id="2.40.320.10">
    <property type="entry name" value="Hypothetical Protein Pfu-838710-001"/>
    <property type="match status" value="1"/>
</dbReference>
<evidence type="ECO:0000313" key="3">
    <source>
        <dbReference type="Proteomes" id="UP000460272"/>
    </source>
</evidence>
<dbReference type="AlphaFoldDB" id="A0A6P2BX20"/>
<comment type="caution">
    <text evidence="2">The sequence shown here is derived from an EMBL/GenBank/DDBJ whole genome shotgun (WGS) entry which is preliminary data.</text>
</comment>
<accession>A0A6P2BX20</accession>
<dbReference type="EMBL" id="RPFW01000005">
    <property type="protein sequence ID" value="TVZ02705.1"/>
    <property type="molecule type" value="Genomic_DNA"/>
</dbReference>
<evidence type="ECO:0000313" key="2">
    <source>
        <dbReference type="EMBL" id="TVZ02705.1"/>
    </source>
</evidence>
<dbReference type="CDD" id="cd07374">
    <property type="entry name" value="CYTH-like_Pase"/>
    <property type="match status" value="1"/>
</dbReference>
<feature type="domain" description="CYTH" evidence="1">
    <location>
        <begin position="4"/>
        <end position="197"/>
    </location>
</feature>
<dbReference type="SMART" id="SM01118">
    <property type="entry name" value="CYTH"/>
    <property type="match status" value="1"/>
</dbReference>
<organism evidence="2 3">
    <name type="scientific">Trebonia kvetii</name>
    <dbReference type="NCBI Taxonomy" id="2480626"/>
    <lineage>
        <taxon>Bacteria</taxon>
        <taxon>Bacillati</taxon>
        <taxon>Actinomycetota</taxon>
        <taxon>Actinomycetes</taxon>
        <taxon>Streptosporangiales</taxon>
        <taxon>Treboniaceae</taxon>
        <taxon>Trebonia</taxon>
    </lineage>
</organism>
<dbReference type="PROSITE" id="PS51707">
    <property type="entry name" value="CYTH"/>
    <property type="match status" value="1"/>
</dbReference>
<name>A0A6P2BX20_9ACTN</name>
<gene>
    <name evidence="2" type="ORF">EAS64_28555</name>
</gene>
<proteinExistence type="predicted"/>
<sequence>MTEHLEIEQKFDVDTGFERPSFDGLDGVSADPPVLYLLSATYYDTADGRLAANKITLRRRTGGTDEGWHLKLPAGAGARREIRAPLAASEEEVPDELASRVAEVTEDQPMSPIAILETQRTVVTLRGRDGQTVAEVADDVVTARRLPERGEPLRWREIEVEVPAADPPLQRAAADTLLAAGAQPAGHASKLARVLNG</sequence>
<dbReference type="OrthoDB" id="9777271at2"/>